<sequence length="181" mass="19479">MTETLTNGEKHSSQFISHLTSYPVVSDGITTYKSNPYGAKTLEVASNAYSKFASPVIPYLKGPYSYVAPYVAKADSLGDAGLSKVDSKFPIVKEDTGKLKGTVIDYAVLPLAIAGKGKEYLFNTYSDQYKKTGGDGVGTTVKAIISTEMKVGVDIYHFLLGYFNKGKETAKSKANDLNTST</sequence>
<dbReference type="AlphaFoldDB" id="A0A9P4VNH7"/>
<evidence type="ECO:0000313" key="1">
    <source>
        <dbReference type="EMBL" id="KAF2835707.1"/>
    </source>
</evidence>
<gene>
    <name evidence="1" type="ORF">M501DRAFT_997866</name>
</gene>
<keyword evidence="2" id="KW-1185">Reference proteome</keyword>
<comment type="caution">
    <text evidence="1">The sequence shown here is derived from an EMBL/GenBank/DDBJ whole genome shotgun (WGS) entry which is preliminary data.</text>
</comment>
<name>A0A9P4VNH7_9PEZI</name>
<dbReference type="EMBL" id="MU006107">
    <property type="protein sequence ID" value="KAF2835707.1"/>
    <property type="molecule type" value="Genomic_DNA"/>
</dbReference>
<reference evidence="1" key="1">
    <citation type="journal article" date="2020" name="Stud. Mycol.">
        <title>101 Dothideomycetes genomes: a test case for predicting lifestyles and emergence of pathogens.</title>
        <authorList>
            <person name="Haridas S."/>
            <person name="Albert R."/>
            <person name="Binder M."/>
            <person name="Bloem J."/>
            <person name="Labutti K."/>
            <person name="Salamov A."/>
            <person name="Andreopoulos B."/>
            <person name="Baker S."/>
            <person name="Barry K."/>
            <person name="Bills G."/>
            <person name="Bluhm B."/>
            <person name="Cannon C."/>
            <person name="Castanera R."/>
            <person name="Culley D."/>
            <person name="Daum C."/>
            <person name="Ezra D."/>
            <person name="Gonzalez J."/>
            <person name="Henrissat B."/>
            <person name="Kuo A."/>
            <person name="Liang C."/>
            <person name="Lipzen A."/>
            <person name="Lutzoni F."/>
            <person name="Magnuson J."/>
            <person name="Mondo S."/>
            <person name="Nolan M."/>
            <person name="Ohm R."/>
            <person name="Pangilinan J."/>
            <person name="Park H.-J."/>
            <person name="Ramirez L."/>
            <person name="Alfaro M."/>
            <person name="Sun H."/>
            <person name="Tritt A."/>
            <person name="Yoshinaga Y."/>
            <person name="Zwiers L.-H."/>
            <person name="Turgeon B."/>
            <person name="Goodwin S."/>
            <person name="Spatafora J."/>
            <person name="Crous P."/>
            <person name="Grigoriev I."/>
        </authorList>
    </citation>
    <scope>NUCLEOTIDE SEQUENCE</scope>
    <source>
        <strain evidence="1">CBS 101060</strain>
    </source>
</reference>
<protein>
    <recommendedName>
        <fullName evidence="3">Pathogenesis associated protein Cap20</fullName>
    </recommendedName>
</protein>
<evidence type="ECO:0008006" key="3">
    <source>
        <dbReference type="Google" id="ProtNLM"/>
    </source>
</evidence>
<proteinExistence type="predicted"/>
<organism evidence="1 2">
    <name type="scientific">Patellaria atrata CBS 101060</name>
    <dbReference type="NCBI Taxonomy" id="1346257"/>
    <lineage>
        <taxon>Eukaryota</taxon>
        <taxon>Fungi</taxon>
        <taxon>Dikarya</taxon>
        <taxon>Ascomycota</taxon>
        <taxon>Pezizomycotina</taxon>
        <taxon>Dothideomycetes</taxon>
        <taxon>Dothideomycetes incertae sedis</taxon>
        <taxon>Patellariales</taxon>
        <taxon>Patellariaceae</taxon>
        <taxon>Patellaria</taxon>
    </lineage>
</organism>
<dbReference type="OrthoDB" id="376826at2759"/>
<accession>A0A9P4VNH7</accession>
<dbReference type="Proteomes" id="UP000799429">
    <property type="component" value="Unassembled WGS sequence"/>
</dbReference>
<evidence type="ECO:0000313" key="2">
    <source>
        <dbReference type="Proteomes" id="UP000799429"/>
    </source>
</evidence>